<evidence type="ECO:0000256" key="1">
    <source>
        <dbReference type="SAM" id="SignalP"/>
    </source>
</evidence>
<keyword evidence="4" id="KW-1185">Reference proteome</keyword>
<dbReference type="eggNOG" id="COG1352">
    <property type="taxonomic scope" value="Bacteria"/>
</dbReference>
<reference evidence="3 4" key="1">
    <citation type="submission" date="2010-07" db="EMBL/GenBank/DDBJ databases">
        <title>The draft genome of Paenibacillus curdlanolyticus YK9.</title>
        <authorList>
            <consortium name="US DOE Joint Genome Institute (JGI-PGF)"/>
            <person name="Lucas S."/>
            <person name="Copeland A."/>
            <person name="Lapidus A."/>
            <person name="Cheng J.-F."/>
            <person name="Bruce D."/>
            <person name="Goodwin L."/>
            <person name="Pitluck S."/>
            <person name="Land M.L."/>
            <person name="Hauser L."/>
            <person name="Chang Y.-J."/>
            <person name="Jeffries C."/>
            <person name="Anderson I.J."/>
            <person name="Johnson E."/>
            <person name="Loganathan U."/>
            <person name="Mulhopadhyay B."/>
            <person name="Kyrpides N."/>
            <person name="Woyke T.J."/>
        </authorList>
    </citation>
    <scope>NUCLEOTIDE SEQUENCE [LARGE SCALE GENOMIC DNA]</scope>
    <source>
        <strain evidence="3 4">YK9</strain>
    </source>
</reference>
<protein>
    <submittedName>
        <fullName evidence="3">S-layer domain protein</fullName>
    </submittedName>
</protein>
<feature type="chain" id="PRO_5003136296" evidence="1">
    <location>
        <begin position="28"/>
        <end position="904"/>
    </location>
</feature>
<dbReference type="AlphaFoldDB" id="E0IC18"/>
<gene>
    <name evidence="3" type="ORF">PaecuDRAFT_3207</name>
</gene>
<keyword evidence="1" id="KW-0732">Signal</keyword>
<accession>E0IC18</accession>
<dbReference type="Proteomes" id="UP000005387">
    <property type="component" value="Unassembled WGS sequence"/>
</dbReference>
<dbReference type="STRING" id="717606.PaecuDRAFT_3207"/>
<evidence type="ECO:0000313" key="4">
    <source>
        <dbReference type="Proteomes" id="UP000005387"/>
    </source>
</evidence>
<proteinExistence type="predicted"/>
<evidence type="ECO:0000313" key="3">
    <source>
        <dbReference type="EMBL" id="EFM09704.1"/>
    </source>
</evidence>
<dbReference type="InterPro" id="IPR001119">
    <property type="entry name" value="SLH_dom"/>
</dbReference>
<dbReference type="RefSeq" id="WP_006039195.1">
    <property type="nucleotide sequence ID" value="NZ_AEDD01000009.1"/>
</dbReference>
<sequence>MIYHSKSFKASAWLLALSLTAGGTVSAQDIIPNPTSVVAAATSTVQQKTPFADVKSGHWAEKHIAKLAFQGIILGNNGQFRPSDNVTREEAIVMAIRFAGLESQIDRNEAVVFPNSFKVDNYYVPYVVLAIEKGLIEQNEQFKLADSEKDSPWGSSKATREWVTKLIVNAIGKSADAKALANSPVSFADSASIGSGYTGYINAAVSLQLVNGVAGNKFDPKGVVNRAMMATLLSRAESKYSIAYEGQSAGILTSLGNGTVGLYTDAGLTTFTASSDTLYARSDSEQLSTESGMVQYAHAYVISKAGKALYVELTDTQPQVETVSGSFVRLVPASQKMYVWIGDEPVEIKYDDTLQVLDESGNKLELSALTTDASVKVTRDTFRKTPLAISVQIVNAPVNKSGKGTVQSVGASALTITNDAGKSETWNVAADAVLVTGNTLLKSLNELKQGDSITYVVKNGVITRVEVSASASRTESGVYYSSDAKTITYMKDNKYVTKPITDLTIVNIQGLPTALLTDLKSGDLVELKINDADQVTSVTVTNRKVELAAGVEIRNYDAKYKALSVVDSTGTLKTLMFNASSTIDFNGVPFTLDGAVAAGLFTQGRKVTVSYTGDTIVKLQLTYRYSGTVVSVNPTTSKLTLSVGSGNLLTLTMLSPVVEVYGKSSAVLSDVLVGDTVTATMNQDQDKVVGIYVQRTQQLKVAAVNTSTYRVTLRAQDGTLAEYSLYSLELLDETGNKISGGNLAVGNVVNVTFSGKSPVSLQRVPVTAGAVRGIDANQVIIEDYSGRTTALPLGTGYSIVRGGAVSTSYTSLVVGDRAEVRKDTKGNVLITVFATENKKFWKYDSSTNTLQTKRASVSDENYKFSLAGVALTSNGKTIAPQSLTDGDALIFYTYDGKLVEIEKR</sequence>
<organism evidence="3 4">
    <name type="scientific">Paenibacillus curdlanolyticus YK9</name>
    <dbReference type="NCBI Taxonomy" id="717606"/>
    <lineage>
        <taxon>Bacteria</taxon>
        <taxon>Bacillati</taxon>
        <taxon>Bacillota</taxon>
        <taxon>Bacilli</taxon>
        <taxon>Bacillales</taxon>
        <taxon>Paenibacillaceae</taxon>
        <taxon>Paenibacillus</taxon>
    </lineage>
</organism>
<dbReference type="OrthoDB" id="2611444at2"/>
<dbReference type="PROSITE" id="PS51272">
    <property type="entry name" value="SLH"/>
    <property type="match status" value="2"/>
</dbReference>
<feature type="signal peptide" evidence="1">
    <location>
        <begin position="1"/>
        <end position="27"/>
    </location>
</feature>
<dbReference type="EMBL" id="AEDD01000009">
    <property type="protein sequence ID" value="EFM09704.1"/>
    <property type="molecule type" value="Genomic_DNA"/>
</dbReference>
<feature type="domain" description="SLH" evidence="2">
    <location>
        <begin position="47"/>
        <end position="109"/>
    </location>
</feature>
<name>E0IC18_9BACL</name>
<evidence type="ECO:0000259" key="2">
    <source>
        <dbReference type="PROSITE" id="PS51272"/>
    </source>
</evidence>
<dbReference type="Pfam" id="PF00395">
    <property type="entry name" value="SLH"/>
    <property type="match status" value="2"/>
</dbReference>
<feature type="domain" description="SLH" evidence="2">
    <location>
        <begin position="184"/>
        <end position="247"/>
    </location>
</feature>